<keyword evidence="4" id="KW-0808">Transferase</keyword>
<dbReference type="InterPro" id="IPR000014">
    <property type="entry name" value="PAS"/>
</dbReference>
<dbReference type="RefSeq" id="WP_015286156.1">
    <property type="nucleotide sequence ID" value="NC_019943.1"/>
</dbReference>
<dbReference type="Gene3D" id="1.10.287.130">
    <property type="match status" value="1"/>
</dbReference>
<dbReference type="InterPro" id="IPR001610">
    <property type="entry name" value="PAC"/>
</dbReference>
<dbReference type="SUPFAM" id="SSF47384">
    <property type="entry name" value="Homodimeric domain of signal transducing histidine kinase"/>
    <property type="match status" value="1"/>
</dbReference>
<dbReference type="OrthoDB" id="106505at2157"/>
<feature type="domain" description="PAC" evidence="9">
    <location>
        <begin position="89"/>
        <end position="141"/>
    </location>
</feature>
<dbReference type="Pfam" id="PF13188">
    <property type="entry name" value="PAS_8"/>
    <property type="match status" value="1"/>
</dbReference>
<feature type="domain" description="PAS" evidence="8">
    <location>
        <begin position="15"/>
        <end position="85"/>
    </location>
</feature>
<evidence type="ECO:0000256" key="2">
    <source>
        <dbReference type="ARBA" id="ARBA00012438"/>
    </source>
</evidence>
<evidence type="ECO:0000313" key="11">
    <source>
        <dbReference type="Proteomes" id="UP000010824"/>
    </source>
</evidence>
<dbReference type="InterPro" id="IPR000700">
    <property type="entry name" value="PAS-assoc_C"/>
</dbReference>
<protein>
    <recommendedName>
        <fullName evidence="2">histidine kinase</fullName>
        <ecNumber evidence="2">2.7.13.3</ecNumber>
    </recommendedName>
</protein>
<dbReference type="InParanoid" id="L0HIS3"/>
<dbReference type="PANTHER" id="PTHR43304">
    <property type="entry name" value="PHYTOCHROME-LIKE PROTEIN CPH1"/>
    <property type="match status" value="1"/>
</dbReference>
<dbReference type="STRING" id="593750.Metfor_2187"/>
<dbReference type="Gene3D" id="3.30.565.10">
    <property type="entry name" value="Histidine kinase-like ATPase, C-terminal domain"/>
    <property type="match status" value="1"/>
</dbReference>
<feature type="domain" description="Histidine kinase" evidence="7">
    <location>
        <begin position="418"/>
        <end position="632"/>
    </location>
</feature>
<dbReference type="PRINTS" id="PR00344">
    <property type="entry name" value="BCTRLSENSOR"/>
</dbReference>
<sequence>MAGKDGTARKKGHTDTTLFKKIFDNSPIGIALTTPDLRFISVNPSWISMTGYTEEELLQQTVRDITHPEHVSGDLEQMRHLASGAIPFYRTEKRYIRKNGSILWGRLMVTPLRDTSGKLMYFLAQVEDITVYRGAEQEIRESNRKLKEAQELAHLGFWNWDITTGAVEWSDEVYRIFGLSPATFSPQIDSIQALSPWPEDHERDKELIRRATQSHTPGSYEQRFLRPDGSVGYYYSTFEGRYDTSGNLIGMIGTVLDITGRKKADEALRESELRFRTLVNQIPVGIAITRKTETGKDLLYLNERFTEMTGYAMEGITSFDTGATHAYPDPEYRRSLTGMFPEIFSEAEKNLTGRPRVTRVTCRDGTTKDIEFRYTSLQSFGFWTMTDISERLRAEEQRETLIRELERKNAELERIMHTLSHDVKGPLITIRSFASLLENDSQSENFDILKRDIQRITSAADTMQALLSDVLEFSRVGRAIRHPSLVSFETIAKEAAGLLEGLLSERCVTVEIDSGLPGVRVDRVRIRELLVSLIENAAKFSGNQPDPRIWIGADTGGPDPVFFVRDNGSGIDPRYLTRIFNLFEKLDPVIPGTGIGLPIAKRIIEMHGGRIWAESEGTGKGTTIRFTLPMRDDIPGTG</sequence>
<evidence type="ECO:0000259" key="9">
    <source>
        <dbReference type="PROSITE" id="PS50113"/>
    </source>
</evidence>
<dbReference type="InterPro" id="IPR003661">
    <property type="entry name" value="HisK_dim/P_dom"/>
</dbReference>
<comment type="catalytic activity">
    <reaction evidence="1">
        <text>ATP + protein L-histidine = ADP + protein N-phospho-L-histidine.</text>
        <dbReference type="EC" id="2.7.13.3"/>
    </reaction>
</comment>
<dbReference type="InterPro" id="IPR052162">
    <property type="entry name" value="Sensor_kinase/Photoreceptor"/>
</dbReference>
<dbReference type="SMART" id="SM00387">
    <property type="entry name" value="HATPase_c"/>
    <property type="match status" value="1"/>
</dbReference>
<accession>L0HIS3</accession>
<evidence type="ECO:0000313" key="10">
    <source>
        <dbReference type="EMBL" id="AGB03193.1"/>
    </source>
</evidence>
<proteinExistence type="predicted"/>
<dbReference type="EC" id="2.7.13.3" evidence="2"/>
<dbReference type="AlphaFoldDB" id="L0HIS3"/>
<dbReference type="CDD" id="cd00130">
    <property type="entry name" value="PAS"/>
    <property type="match status" value="2"/>
</dbReference>
<dbReference type="SMART" id="SM00086">
    <property type="entry name" value="PAC"/>
    <property type="match status" value="3"/>
</dbReference>
<dbReference type="InterPro" id="IPR013655">
    <property type="entry name" value="PAS_fold_3"/>
</dbReference>
<feature type="coiled-coil region" evidence="6">
    <location>
        <begin position="391"/>
        <end position="422"/>
    </location>
</feature>
<dbReference type="Pfam" id="PF08447">
    <property type="entry name" value="PAS_3"/>
    <property type="match status" value="1"/>
</dbReference>
<dbReference type="PANTHER" id="PTHR43304:SF1">
    <property type="entry name" value="PAC DOMAIN-CONTAINING PROTEIN"/>
    <property type="match status" value="1"/>
</dbReference>
<dbReference type="SMART" id="SM00388">
    <property type="entry name" value="HisKA"/>
    <property type="match status" value="1"/>
</dbReference>
<evidence type="ECO:0000256" key="3">
    <source>
        <dbReference type="ARBA" id="ARBA00022553"/>
    </source>
</evidence>
<keyword evidence="11" id="KW-1185">Reference proteome</keyword>
<feature type="domain" description="PAC" evidence="9">
    <location>
        <begin position="218"/>
        <end position="270"/>
    </location>
</feature>
<dbReference type="InterPro" id="IPR035965">
    <property type="entry name" value="PAS-like_dom_sf"/>
</dbReference>
<evidence type="ECO:0000259" key="7">
    <source>
        <dbReference type="PROSITE" id="PS50109"/>
    </source>
</evidence>
<dbReference type="NCBIfam" id="TIGR00229">
    <property type="entry name" value="sensory_box"/>
    <property type="match status" value="3"/>
</dbReference>
<dbReference type="eggNOG" id="arCOG07605">
    <property type="taxonomic scope" value="Archaea"/>
</dbReference>
<dbReference type="eggNOG" id="arCOG02352">
    <property type="taxonomic scope" value="Archaea"/>
</dbReference>
<dbReference type="PROSITE" id="PS50113">
    <property type="entry name" value="PAC"/>
    <property type="match status" value="2"/>
</dbReference>
<organism evidence="10 11">
    <name type="scientific">Methanoregula formicica (strain DSM 22288 / NBRC 105244 / SMSP)</name>
    <dbReference type="NCBI Taxonomy" id="593750"/>
    <lineage>
        <taxon>Archaea</taxon>
        <taxon>Methanobacteriati</taxon>
        <taxon>Methanobacteriota</taxon>
        <taxon>Stenosarchaea group</taxon>
        <taxon>Methanomicrobia</taxon>
        <taxon>Methanomicrobiales</taxon>
        <taxon>Methanoregulaceae</taxon>
        <taxon>Methanoregula</taxon>
    </lineage>
</organism>
<dbReference type="SUPFAM" id="SSF55874">
    <property type="entry name" value="ATPase domain of HSP90 chaperone/DNA topoisomerase II/histidine kinase"/>
    <property type="match status" value="1"/>
</dbReference>
<dbReference type="PROSITE" id="PS50112">
    <property type="entry name" value="PAS"/>
    <property type="match status" value="1"/>
</dbReference>
<dbReference type="InterPro" id="IPR036097">
    <property type="entry name" value="HisK_dim/P_sf"/>
</dbReference>
<evidence type="ECO:0000256" key="1">
    <source>
        <dbReference type="ARBA" id="ARBA00000085"/>
    </source>
</evidence>
<dbReference type="CDD" id="cd00082">
    <property type="entry name" value="HisKA"/>
    <property type="match status" value="1"/>
</dbReference>
<dbReference type="InterPro" id="IPR004358">
    <property type="entry name" value="Sig_transdc_His_kin-like_C"/>
</dbReference>
<keyword evidence="3" id="KW-0597">Phosphoprotein</keyword>
<dbReference type="KEGG" id="mfo:Metfor_2187"/>
<dbReference type="GO" id="GO:0000155">
    <property type="term" value="F:phosphorelay sensor kinase activity"/>
    <property type="evidence" value="ECO:0007669"/>
    <property type="project" value="InterPro"/>
</dbReference>
<dbReference type="eggNOG" id="arCOG06918">
    <property type="taxonomic scope" value="Archaea"/>
</dbReference>
<keyword evidence="5" id="KW-0418">Kinase</keyword>
<dbReference type="Gene3D" id="3.30.450.20">
    <property type="entry name" value="PAS domain"/>
    <property type="match status" value="3"/>
</dbReference>
<dbReference type="Pfam" id="PF00512">
    <property type="entry name" value="HisKA"/>
    <property type="match status" value="1"/>
</dbReference>
<dbReference type="GeneID" id="25397824"/>
<evidence type="ECO:0000256" key="6">
    <source>
        <dbReference type="SAM" id="Coils"/>
    </source>
</evidence>
<gene>
    <name evidence="10" type="ordered locus">Metfor_2187</name>
</gene>
<dbReference type="PROSITE" id="PS50109">
    <property type="entry name" value="HIS_KIN"/>
    <property type="match status" value="1"/>
</dbReference>
<evidence type="ECO:0000256" key="4">
    <source>
        <dbReference type="ARBA" id="ARBA00022679"/>
    </source>
</evidence>
<dbReference type="Proteomes" id="UP000010824">
    <property type="component" value="Chromosome"/>
</dbReference>
<name>L0HIS3_METFS</name>
<reference evidence="10 11" key="2">
    <citation type="journal article" date="2014" name="Genome Announc.">
        <title>Complete Genome Sequence of Methanoregula formicica SMSPT, a Mesophilic Hydrogenotrophic Methanogen Isolated from a Methanogenic Upflow Anaerobic Sludge Blanket Reactor.</title>
        <authorList>
            <person name="Yamamoto K."/>
            <person name="Tamaki H."/>
            <person name="Cadillo-Quiroz H."/>
            <person name="Imachi H."/>
            <person name="Kyrpides N."/>
            <person name="Woyke T."/>
            <person name="Goodwin L."/>
            <person name="Zinder S.H."/>
            <person name="Kamagata Y."/>
            <person name="Liu W.T."/>
        </authorList>
    </citation>
    <scope>NUCLEOTIDE SEQUENCE [LARGE SCALE GENOMIC DNA]</scope>
    <source>
        <strain evidence="11">DSM 22288 / NBRC 105244 / SMSP</strain>
    </source>
</reference>
<dbReference type="InterPro" id="IPR036890">
    <property type="entry name" value="HATPase_C_sf"/>
</dbReference>
<dbReference type="InterPro" id="IPR005467">
    <property type="entry name" value="His_kinase_dom"/>
</dbReference>
<dbReference type="HOGENOM" id="CLU_000445_114_71_2"/>
<dbReference type="InterPro" id="IPR003594">
    <property type="entry name" value="HATPase_dom"/>
</dbReference>
<dbReference type="Pfam" id="PF02518">
    <property type="entry name" value="HATPase_c"/>
    <property type="match status" value="1"/>
</dbReference>
<dbReference type="SMART" id="SM00091">
    <property type="entry name" value="PAS"/>
    <property type="match status" value="3"/>
</dbReference>
<dbReference type="SUPFAM" id="SSF55785">
    <property type="entry name" value="PYP-like sensor domain (PAS domain)"/>
    <property type="match status" value="3"/>
</dbReference>
<dbReference type="Pfam" id="PF13426">
    <property type="entry name" value="PAS_9"/>
    <property type="match status" value="1"/>
</dbReference>
<dbReference type="EMBL" id="CP003167">
    <property type="protein sequence ID" value="AGB03193.1"/>
    <property type="molecule type" value="Genomic_DNA"/>
</dbReference>
<evidence type="ECO:0000259" key="8">
    <source>
        <dbReference type="PROSITE" id="PS50112"/>
    </source>
</evidence>
<keyword evidence="6" id="KW-0175">Coiled coil</keyword>
<evidence type="ECO:0000256" key="5">
    <source>
        <dbReference type="ARBA" id="ARBA00022777"/>
    </source>
</evidence>
<dbReference type="Gene3D" id="2.10.70.100">
    <property type="match status" value="1"/>
</dbReference>
<reference evidence="11" key="1">
    <citation type="submission" date="2011-12" db="EMBL/GenBank/DDBJ databases">
        <title>Complete sequence of Methanoregula formicicum SMSP.</title>
        <authorList>
            <person name="Lucas S."/>
            <person name="Han J."/>
            <person name="Lapidus A."/>
            <person name="Cheng J.-F."/>
            <person name="Goodwin L."/>
            <person name="Pitluck S."/>
            <person name="Peters L."/>
            <person name="Ovchinnikova G."/>
            <person name="Teshima H."/>
            <person name="Detter J.C."/>
            <person name="Han C."/>
            <person name="Tapia R."/>
            <person name="Land M."/>
            <person name="Hauser L."/>
            <person name="Kyrpides N."/>
            <person name="Ivanova N."/>
            <person name="Pagani I."/>
            <person name="Imachi H."/>
            <person name="Tamaki H."/>
            <person name="Sekiguchi Y."/>
            <person name="Kamagata Y."/>
            <person name="Cadillo-Quiroz H."/>
            <person name="Zinder S."/>
            <person name="Liu W.-T."/>
            <person name="Woyke T."/>
        </authorList>
    </citation>
    <scope>NUCLEOTIDE SEQUENCE [LARGE SCALE GENOMIC DNA]</scope>
    <source>
        <strain evidence="11">DSM 22288 / NBRC 105244 / SMSP</strain>
    </source>
</reference>